<keyword evidence="1" id="KW-1133">Transmembrane helix</keyword>
<evidence type="ECO:0000313" key="3">
    <source>
        <dbReference type="Proteomes" id="UP001165498"/>
    </source>
</evidence>
<keyword evidence="1" id="KW-0472">Membrane</keyword>
<proteinExistence type="predicted"/>
<reference evidence="2" key="1">
    <citation type="submission" date="2022-07" db="EMBL/GenBank/DDBJ databases">
        <title>Tahibacter sp., a new gammaproteobacterium isolated from the silt sample collected at pig farm.</title>
        <authorList>
            <person name="Chen H."/>
        </authorList>
    </citation>
    <scope>NUCLEOTIDE SEQUENCE</scope>
    <source>
        <strain evidence="2">P2K</strain>
    </source>
</reference>
<gene>
    <name evidence="2" type="ORF">NM961_11475</name>
</gene>
<evidence type="ECO:0000256" key="1">
    <source>
        <dbReference type="SAM" id="Phobius"/>
    </source>
</evidence>
<sequence length="117" mass="12960">MDAWLQKLLEGLDPQAPDLSWQIFLRLMGWVDWWLLFWLSLLFIAVGGVIGWARGSFWRDVGLAAALGPLGWVMSFLLPPPSRPCAACRKLNPVSALRCMRCGAVLRTPPGPSNPST</sequence>
<dbReference type="EMBL" id="JANFQO010000009">
    <property type="protein sequence ID" value="MCQ4165332.1"/>
    <property type="molecule type" value="Genomic_DNA"/>
</dbReference>
<name>A0ABT1QST4_9GAMM</name>
<organism evidence="2 3">
    <name type="scientific">Tahibacter harae</name>
    <dbReference type="NCBI Taxonomy" id="2963937"/>
    <lineage>
        <taxon>Bacteria</taxon>
        <taxon>Pseudomonadati</taxon>
        <taxon>Pseudomonadota</taxon>
        <taxon>Gammaproteobacteria</taxon>
        <taxon>Lysobacterales</taxon>
        <taxon>Rhodanobacteraceae</taxon>
        <taxon>Tahibacter</taxon>
    </lineage>
</organism>
<keyword evidence="3" id="KW-1185">Reference proteome</keyword>
<accession>A0ABT1QST4</accession>
<feature type="transmembrane region" description="Helical" evidence="1">
    <location>
        <begin position="33"/>
        <end position="53"/>
    </location>
</feature>
<dbReference type="Proteomes" id="UP001165498">
    <property type="component" value="Unassembled WGS sequence"/>
</dbReference>
<protein>
    <recommendedName>
        <fullName evidence="4">Zinc ribbon domain-containing protein</fullName>
    </recommendedName>
</protein>
<evidence type="ECO:0008006" key="4">
    <source>
        <dbReference type="Google" id="ProtNLM"/>
    </source>
</evidence>
<dbReference type="RefSeq" id="WP_255914485.1">
    <property type="nucleotide sequence ID" value="NZ_JANFQO010000009.1"/>
</dbReference>
<evidence type="ECO:0000313" key="2">
    <source>
        <dbReference type="EMBL" id="MCQ4165332.1"/>
    </source>
</evidence>
<keyword evidence="1" id="KW-0812">Transmembrane</keyword>
<comment type="caution">
    <text evidence="2">The sequence shown here is derived from an EMBL/GenBank/DDBJ whole genome shotgun (WGS) entry which is preliminary data.</text>
</comment>